<proteinExistence type="predicted"/>
<dbReference type="InterPro" id="IPR010664">
    <property type="entry name" value="LipoPS_assembly_LptC-rel"/>
</dbReference>
<comment type="caution">
    <text evidence="1">The sequence shown here is derived from an EMBL/GenBank/DDBJ whole genome shotgun (WGS) entry which is preliminary data.</text>
</comment>
<reference evidence="2" key="1">
    <citation type="journal article" date="2014" name="Sci. Data">
        <title>Genomes of diverse isolates of the marine cyanobacterium Prochlorococcus.</title>
        <authorList>
            <person name="Biller S."/>
            <person name="Berube P."/>
            <person name="Thompson J."/>
            <person name="Kelly L."/>
            <person name="Roggensack S."/>
            <person name="Awad L."/>
            <person name="Roache-Johnson K."/>
            <person name="Ding H."/>
            <person name="Giovannoni S.J."/>
            <person name="Moore L.R."/>
            <person name="Chisholm S.W."/>
        </authorList>
    </citation>
    <scope>NUCLEOTIDE SEQUENCE [LARGE SCALE GENOMIC DNA]</scope>
    <source>
        <strain evidence="2">PAC1</strain>
    </source>
</reference>
<dbReference type="Proteomes" id="UP000030392">
    <property type="component" value="Unassembled WGS sequence"/>
</dbReference>
<dbReference type="EMBL" id="JNAX01000015">
    <property type="protein sequence ID" value="KGG19766.1"/>
    <property type="molecule type" value="Genomic_DNA"/>
</dbReference>
<dbReference type="GO" id="GO:0005886">
    <property type="term" value="C:plasma membrane"/>
    <property type="evidence" value="ECO:0007669"/>
    <property type="project" value="InterPro"/>
</dbReference>
<dbReference type="NCBIfam" id="TIGR04409">
    <property type="entry name" value="LptC_YrbK"/>
    <property type="match status" value="1"/>
</dbReference>
<gene>
    <name evidence="1" type="ORF">EV03_2154</name>
</gene>
<dbReference type="GO" id="GO:0015221">
    <property type="term" value="F:lipopolysaccharide transmembrane transporter activity"/>
    <property type="evidence" value="ECO:0007669"/>
    <property type="project" value="InterPro"/>
</dbReference>
<dbReference type="AlphaFoldDB" id="A0A0A2C083"/>
<accession>A0A0A2C083</accession>
<organism evidence="1 2">
    <name type="scientific">Prochlorococcus marinus str. PAC1</name>
    <dbReference type="NCBI Taxonomy" id="59924"/>
    <lineage>
        <taxon>Bacteria</taxon>
        <taxon>Bacillati</taxon>
        <taxon>Cyanobacteriota</taxon>
        <taxon>Cyanophyceae</taxon>
        <taxon>Synechococcales</taxon>
        <taxon>Prochlorococcaceae</taxon>
        <taxon>Prochlorococcus</taxon>
    </lineage>
</organism>
<dbReference type="RefSeq" id="WP_036907607.1">
    <property type="nucleotide sequence ID" value="NZ_CP138967.1"/>
</dbReference>
<dbReference type="InterPro" id="IPR026265">
    <property type="entry name" value="LptC"/>
</dbReference>
<evidence type="ECO:0000313" key="2">
    <source>
        <dbReference type="Proteomes" id="UP000030392"/>
    </source>
</evidence>
<name>A0A0A2C083_PROMR</name>
<protein>
    <submittedName>
        <fullName evidence="1">Putative SMC domain N terminal domain</fullName>
    </submittedName>
</protein>
<sequence length="219" mass="25156">MKSFNIYLLFILTIFPLLGCQKSNKSTTQVDNKSYINDFVLLQENPNKETSVKITSPKAIIDPTINDIEIYESSIEIMNENGIDFQVESGNSTLNNLSNNIRVFNNVIISFLKDSDYNIRTNSFNWDLSTSVIDINNPLDINFENTKINASKGFYNIGSSLLKIDNTRFNRKINNSEGVEEYQVEIKSDFAKWFKNDNKLVFTSNEKQVETTIKFLLTK</sequence>
<evidence type="ECO:0000313" key="1">
    <source>
        <dbReference type="EMBL" id="KGG19766.1"/>
    </source>
</evidence>
<dbReference type="Pfam" id="PF06835">
    <property type="entry name" value="LptC"/>
    <property type="match status" value="1"/>
</dbReference>